<dbReference type="InterPro" id="IPR025419">
    <property type="entry name" value="DUF4142"/>
</dbReference>
<dbReference type="AlphaFoldDB" id="A0A177IYL0"/>
<dbReference type="EMBL" id="LSTR01000107">
    <property type="protein sequence ID" value="OAH33281.1"/>
    <property type="molecule type" value="Genomic_DNA"/>
</dbReference>
<accession>A0A177IYL0</accession>
<dbReference type="PROSITE" id="PS51257">
    <property type="entry name" value="PROKAR_LIPOPROTEIN"/>
    <property type="match status" value="1"/>
</dbReference>
<dbReference type="PANTHER" id="PTHR38593">
    <property type="entry name" value="BLR2558 PROTEIN"/>
    <property type="match status" value="1"/>
</dbReference>
<dbReference type="OrthoDB" id="8005547at2"/>
<evidence type="ECO:0000259" key="1">
    <source>
        <dbReference type="Pfam" id="PF13628"/>
    </source>
</evidence>
<gene>
    <name evidence="2" type="ORF">AX777_24980</name>
</gene>
<dbReference type="InterPro" id="IPR012347">
    <property type="entry name" value="Ferritin-like"/>
</dbReference>
<dbReference type="RefSeq" id="WP_063142235.1">
    <property type="nucleotide sequence ID" value="NZ_LSTR01000107.1"/>
</dbReference>
<comment type="caution">
    <text evidence="2">The sequence shown here is derived from an EMBL/GenBank/DDBJ whole genome shotgun (WGS) entry which is preliminary data.</text>
</comment>
<dbReference type="Proteomes" id="UP000077262">
    <property type="component" value="Unassembled WGS sequence"/>
</dbReference>
<organism evidence="2 3">
    <name type="scientific">Sphingobium yanoikuyae</name>
    <name type="common">Sphingomonas yanoikuyae</name>
    <dbReference type="NCBI Taxonomy" id="13690"/>
    <lineage>
        <taxon>Bacteria</taxon>
        <taxon>Pseudomonadati</taxon>
        <taxon>Pseudomonadota</taxon>
        <taxon>Alphaproteobacteria</taxon>
        <taxon>Sphingomonadales</taxon>
        <taxon>Sphingomonadaceae</taxon>
        <taxon>Sphingobium</taxon>
    </lineage>
</organism>
<evidence type="ECO:0000313" key="3">
    <source>
        <dbReference type="Proteomes" id="UP000077262"/>
    </source>
</evidence>
<reference evidence="2 3" key="1">
    <citation type="submission" date="2016-02" db="EMBL/GenBank/DDBJ databases">
        <authorList>
            <person name="Wen L."/>
            <person name="He K."/>
            <person name="Yang H."/>
        </authorList>
    </citation>
    <scope>NUCLEOTIDE SEQUENCE [LARGE SCALE GENOMIC DNA]</scope>
    <source>
        <strain evidence="2 3">CD09_2</strain>
    </source>
</reference>
<dbReference type="Gene3D" id="1.20.1260.10">
    <property type="match status" value="1"/>
</dbReference>
<sequence length="190" mass="19482">MKMQFATVAISLAALTLGGCGKNVDTTSNNAAAAPMNSVNAIEPAPVAESAGQMFANAAAASDTFEIESSRLAQANSQSASVKKFAESMIKAHTDSTAKLGQAASAASPAIVPKPLLSSAQQQSLDALKGKNGADFDAAYIEAQTRGHQETLETLKAYSANGDVPSLKEFATKLVPIVTAHLNMAKGLKS</sequence>
<evidence type="ECO:0000313" key="2">
    <source>
        <dbReference type="EMBL" id="OAH33281.1"/>
    </source>
</evidence>
<feature type="domain" description="DUF4142" evidence="1">
    <location>
        <begin position="53"/>
        <end position="188"/>
    </location>
</feature>
<protein>
    <recommendedName>
        <fullName evidence="1">DUF4142 domain-containing protein</fullName>
    </recommendedName>
</protein>
<dbReference type="PANTHER" id="PTHR38593:SF1">
    <property type="entry name" value="BLR2558 PROTEIN"/>
    <property type="match status" value="1"/>
</dbReference>
<name>A0A177IYL0_SPHYA</name>
<dbReference type="Pfam" id="PF13628">
    <property type="entry name" value="DUF4142"/>
    <property type="match status" value="1"/>
</dbReference>
<proteinExistence type="predicted"/>